<dbReference type="SUPFAM" id="SSF52172">
    <property type="entry name" value="CheY-like"/>
    <property type="match status" value="1"/>
</dbReference>
<comment type="caution">
    <text evidence="5">The sequence shown here is derived from an EMBL/GenBank/DDBJ whole genome shotgun (WGS) entry which is preliminary data.</text>
</comment>
<keyword evidence="1 3" id="KW-0597">Phosphoprotein</keyword>
<dbReference type="PROSITE" id="PS50110">
    <property type="entry name" value="RESPONSE_REGULATORY"/>
    <property type="match status" value="1"/>
</dbReference>
<dbReference type="Gene3D" id="3.40.50.2300">
    <property type="match status" value="1"/>
</dbReference>
<dbReference type="PANTHER" id="PTHR45339:SF1">
    <property type="entry name" value="HYBRID SIGNAL TRANSDUCTION HISTIDINE KINASE J"/>
    <property type="match status" value="1"/>
</dbReference>
<dbReference type="CDD" id="cd17546">
    <property type="entry name" value="REC_hyHK_CKI1_RcsC-like"/>
    <property type="match status" value="1"/>
</dbReference>
<dbReference type="InterPro" id="IPR001789">
    <property type="entry name" value="Sig_transdc_resp-reg_receiver"/>
</dbReference>
<dbReference type="PANTHER" id="PTHR45339">
    <property type="entry name" value="HYBRID SIGNAL TRANSDUCTION HISTIDINE KINASE J"/>
    <property type="match status" value="1"/>
</dbReference>
<evidence type="ECO:0000256" key="1">
    <source>
        <dbReference type="ARBA" id="ARBA00022553"/>
    </source>
</evidence>
<feature type="modified residue" description="4-aspartylphosphate" evidence="3">
    <location>
        <position position="71"/>
    </location>
</feature>
<dbReference type="EMBL" id="PXWF02000219">
    <property type="protein sequence ID" value="PWF47958.1"/>
    <property type="molecule type" value="Genomic_DNA"/>
</dbReference>
<feature type="non-terminal residue" evidence="5">
    <location>
        <position position="102"/>
    </location>
</feature>
<keyword evidence="5" id="KW-0418">Kinase</keyword>
<feature type="non-terminal residue" evidence="5">
    <location>
        <position position="1"/>
    </location>
</feature>
<organism evidence="5 6">
    <name type="scientific">Massilia glaciei</name>
    <dbReference type="NCBI Taxonomy" id="1524097"/>
    <lineage>
        <taxon>Bacteria</taxon>
        <taxon>Pseudomonadati</taxon>
        <taxon>Pseudomonadota</taxon>
        <taxon>Betaproteobacteria</taxon>
        <taxon>Burkholderiales</taxon>
        <taxon>Oxalobacteraceae</taxon>
        <taxon>Telluria group</taxon>
        <taxon>Massilia</taxon>
    </lineage>
</organism>
<keyword evidence="6" id="KW-1185">Reference proteome</keyword>
<evidence type="ECO:0000256" key="3">
    <source>
        <dbReference type="PROSITE-ProRule" id="PRU00169"/>
    </source>
</evidence>
<feature type="domain" description="Response regulatory" evidence="4">
    <location>
        <begin position="19"/>
        <end position="102"/>
    </location>
</feature>
<dbReference type="RefSeq" id="WP_146204467.1">
    <property type="nucleotide sequence ID" value="NZ_PXWF02000219.1"/>
</dbReference>
<evidence type="ECO:0000256" key="2">
    <source>
        <dbReference type="ARBA" id="ARBA00023012"/>
    </source>
</evidence>
<dbReference type="SMART" id="SM00448">
    <property type="entry name" value="REC"/>
    <property type="match status" value="1"/>
</dbReference>
<gene>
    <name evidence="5" type="ORF">C7C56_013060</name>
</gene>
<dbReference type="GO" id="GO:0000160">
    <property type="term" value="P:phosphorelay signal transduction system"/>
    <property type="evidence" value="ECO:0007669"/>
    <property type="project" value="UniProtKB-KW"/>
</dbReference>
<dbReference type="InterPro" id="IPR011006">
    <property type="entry name" value="CheY-like_superfamily"/>
</dbReference>
<reference evidence="5 6" key="1">
    <citation type="submission" date="2018-04" db="EMBL/GenBank/DDBJ databases">
        <title>Massilia violaceinigra sp. nov., a novel purple-pigmented bacterium isolated from Tianshan glacier, Xinjiang, China.</title>
        <authorList>
            <person name="Wang H."/>
        </authorList>
    </citation>
    <scope>NUCLEOTIDE SEQUENCE [LARGE SCALE GENOMIC DNA]</scope>
    <source>
        <strain evidence="5 6">B448-2</strain>
    </source>
</reference>
<accession>A0A2U2HKB5</accession>
<keyword evidence="2" id="KW-0902">Two-component regulatory system</keyword>
<sequence>AGQAGAAAPAARDGLPGLRILLVDDNPINQSLARELLEQEGAQVSIADNGLGALAALTRSGYAHFDLVLMDLQMPEMDGYEATRRIRAHPDGGAVKIVAMTA</sequence>
<evidence type="ECO:0000259" key="4">
    <source>
        <dbReference type="PROSITE" id="PS50110"/>
    </source>
</evidence>
<dbReference type="Pfam" id="PF00072">
    <property type="entry name" value="Response_reg"/>
    <property type="match status" value="1"/>
</dbReference>
<keyword evidence="5" id="KW-0808">Transferase</keyword>
<protein>
    <submittedName>
        <fullName evidence="5">Hybrid sensor histidine kinase/response regulator</fullName>
    </submittedName>
</protein>
<dbReference type="Proteomes" id="UP000241421">
    <property type="component" value="Unassembled WGS sequence"/>
</dbReference>
<name>A0A2U2HKB5_9BURK</name>
<proteinExistence type="predicted"/>
<evidence type="ECO:0000313" key="5">
    <source>
        <dbReference type="EMBL" id="PWF47958.1"/>
    </source>
</evidence>
<evidence type="ECO:0000313" key="6">
    <source>
        <dbReference type="Proteomes" id="UP000241421"/>
    </source>
</evidence>
<dbReference type="AlphaFoldDB" id="A0A2U2HKB5"/>
<dbReference type="GO" id="GO:0016301">
    <property type="term" value="F:kinase activity"/>
    <property type="evidence" value="ECO:0007669"/>
    <property type="project" value="UniProtKB-KW"/>
</dbReference>
<dbReference type="OrthoDB" id="9179585at2"/>